<organism evidence="1 2">
    <name type="scientific">Botrytis paeoniae</name>
    <dbReference type="NCBI Taxonomy" id="278948"/>
    <lineage>
        <taxon>Eukaryota</taxon>
        <taxon>Fungi</taxon>
        <taxon>Dikarya</taxon>
        <taxon>Ascomycota</taxon>
        <taxon>Pezizomycotina</taxon>
        <taxon>Leotiomycetes</taxon>
        <taxon>Helotiales</taxon>
        <taxon>Sclerotiniaceae</taxon>
        <taxon>Botrytis</taxon>
    </lineage>
</organism>
<protein>
    <submittedName>
        <fullName evidence="1">Uncharacterized protein</fullName>
    </submittedName>
</protein>
<reference evidence="1 2" key="1">
    <citation type="submission" date="2017-12" db="EMBL/GenBank/DDBJ databases">
        <title>Comparative genomics of Botrytis spp.</title>
        <authorList>
            <person name="Valero-Jimenez C.A."/>
            <person name="Tapia P."/>
            <person name="Veloso J."/>
            <person name="Silva-Moreno E."/>
            <person name="Staats M."/>
            <person name="Valdes J.H."/>
            <person name="Van Kan J.A.L."/>
        </authorList>
    </citation>
    <scope>NUCLEOTIDE SEQUENCE [LARGE SCALE GENOMIC DNA]</scope>
    <source>
        <strain evidence="1 2">Bp0003</strain>
    </source>
</reference>
<evidence type="ECO:0000313" key="2">
    <source>
        <dbReference type="Proteomes" id="UP000297910"/>
    </source>
</evidence>
<name>A0A4Z1FSK2_9HELO</name>
<keyword evidence="2" id="KW-1185">Reference proteome</keyword>
<evidence type="ECO:0000313" key="1">
    <source>
        <dbReference type="EMBL" id="TGO26608.1"/>
    </source>
</evidence>
<comment type="caution">
    <text evidence="1">The sequence shown here is derived from an EMBL/GenBank/DDBJ whole genome shotgun (WGS) entry which is preliminary data.</text>
</comment>
<sequence length="89" mass="10571">MPFFDDDWNFDFNDIQPVQAWSCDTELRCGWLHKDTQNLLMRLSAQLFFSHQTRDAQLSCKGSEVTTLHVAQSFQFWFEPIVRRGDQKL</sequence>
<dbReference type="Proteomes" id="UP000297910">
    <property type="component" value="Unassembled WGS sequence"/>
</dbReference>
<dbReference type="EMBL" id="PQXI01000056">
    <property type="protein sequence ID" value="TGO26608.1"/>
    <property type="molecule type" value="Genomic_DNA"/>
</dbReference>
<accession>A0A4Z1FSK2</accession>
<gene>
    <name evidence="1" type="ORF">BPAE_0056g00290</name>
</gene>
<dbReference type="AlphaFoldDB" id="A0A4Z1FSK2"/>
<proteinExistence type="predicted"/>